<dbReference type="EMBL" id="JABBGA010000019">
    <property type="protein sequence ID" value="NML27829.1"/>
    <property type="molecule type" value="Genomic_DNA"/>
</dbReference>
<gene>
    <name evidence="6" type="ORF">HHL15_18900</name>
</gene>
<evidence type="ECO:0000313" key="6">
    <source>
        <dbReference type="EMBL" id="NML27829.1"/>
    </source>
</evidence>
<dbReference type="InterPro" id="IPR011057">
    <property type="entry name" value="Mss4-like_sf"/>
</dbReference>
<feature type="domain" description="CENP-V/GFA" evidence="5">
    <location>
        <begin position="5"/>
        <end position="122"/>
    </location>
</feature>
<dbReference type="Proteomes" id="UP000580043">
    <property type="component" value="Unassembled WGS sequence"/>
</dbReference>
<comment type="similarity">
    <text evidence="1">Belongs to the Gfa family.</text>
</comment>
<evidence type="ECO:0000256" key="2">
    <source>
        <dbReference type="ARBA" id="ARBA00022723"/>
    </source>
</evidence>
<reference evidence="6 7" key="1">
    <citation type="submission" date="2020-04" db="EMBL/GenBank/DDBJ databases">
        <title>Zoogloea sp. G-4-1-14 isolated from soil.</title>
        <authorList>
            <person name="Dahal R.H."/>
        </authorList>
    </citation>
    <scope>NUCLEOTIDE SEQUENCE [LARGE SCALE GENOMIC DNA]</scope>
    <source>
        <strain evidence="6 7">G-4-1-14</strain>
    </source>
</reference>
<name>A0A848G8R5_9RHOO</name>
<protein>
    <submittedName>
        <fullName evidence="6">GFA family protein</fullName>
    </submittedName>
</protein>
<proteinExistence type="inferred from homology"/>
<sequence length="142" mass="15320">MSIKHQGSCLCGGISFTITGALEPIQVCHCAQCRQAQGGPVATNIPVEVSALTFQRGEDLLQIYESSPGKIRAFCKVCGSPVFSKRDSLPDVVRIRAGLLQEPVKAQLAFHAFTSSKASWWPITSGLPEYPEWAPSPPKPIP</sequence>
<dbReference type="GO" id="GO:0046872">
    <property type="term" value="F:metal ion binding"/>
    <property type="evidence" value="ECO:0007669"/>
    <property type="project" value="UniProtKB-KW"/>
</dbReference>
<dbReference type="Pfam" id="PF04828">
    <property type="entry name" value="GFA"/>
    <property type="match status" value="1"/>
</dbReference>
<dbReference type="GO" id="GO:0016846">
    <property type="term" value="F:carbon-sulfur lyase activity"/>
    <property type="evidence" value="ECO:0007669"/>
    <property type="project" value="InterPro"/>
</dbReference>
<evidence type="ECO:0000313" key="7">
    <source>
        <dbReference type="Proteomes" id="UP000580043"/>
    </source>
</evidence>
<dbReference type="SUPFAM" id="SSF51316">
    <property type="entry name" value="Mss4-like"/>
    <property type="match status" value="1"/>
</dbReference>
<keyword evidence="7" id="KW-1185">Reference proteome</keyword>
<dbReference type="AlphaFoldDB" id="A0A848G8R5"/>
<keyword evidence="4" id="KW-0456">Lyase</keyword>
<accession>A0A848G8R5</accession>
<keyword evidence="3" id="KW-0862">Zinc</keyword>
<dbReference type="RefSeq" id="WP_169147367.1">
    <property type="nucleotide sequence ID" value="NZ_JABBGA010000019.1"/>
</dbReference>
<evidence type="ECO:0000256" key="1">
    <source>
        <dbReference type="ARBA" id="ARBA00005495"/>
    </source>
</evidence>
<dbReference type="Gene3D" id="3.90.1590.10">
    <property type="entry name" value="glutathione-dependent formaldehyde- activating enzyme (gfa)"/>
    <property type="match status" value="1"/>
</dbReference>
<dbReference type="InterPro" id="IPR006913">
    <property type="entry name" value="CENP-V/GFA"/>
</dbReference>
<organism evidence="6 7">
    <name type="scientific">Zoogloea dura</name>
    <dbReference type="NCBI Taxonomy" id="2728840"/>
    <lineage>
        <taxon>Bacteria</taxon>
        <taxon>Pseudomonadati</taxon>
        <taxon>Pseudomonadota</taxon>
        <taxon>Betaproteobacteria</taxon>
        <taxon>Rhodocyclales</taxon>
        <taxon>Zoogloeaceae</taxon>
        <taxon>Zoogloea</taxon>
    </lineage>
</organism>
<evidence type="ECO:0000256" key="4">
    <source>
        <dbReference type="ARBA" id="ARBA00023239"/>
    </source>
</evidence>
<evidence type="ECO:0000256" key="3">
    <source>
        <dbReference type="ARBA" id="ARBA00022833"/>
    </source>
</evidence>
<dbReference type="PROSITE" id="PS51891">
    <property type="entry name" value="CENP_V_GFA"/>
    <property type="match status" value="1"/>
</dbReference>
<dbReference type="PANTHER" id="PTHR33337">
    <property type="entry name" value="GFA DOMAIN-CONTAINING PROTEIN"/>
    <property type="match status" value="1"/>
</dbReference>
<keyword evidence="2" id="KW-0479">Metal-binding</keyword>
<dbReference type="PANTHER" id="PTHR33337:SF40">
    <property type="entry name" value="CENP-V_GFA DOMAIN-CONTAINING PROTEIN-RELATED"/>
    <property type="match status" value="1"/>
</dbReference>
<evidence type="ECO:0000259" key="5">
    <source>
        <dbReference type="PROSITE" id="PS51891"/>
    </source>
</evidence>
<comment type="caution">
    <text evidence="6">The sequence shown here is derived from an EMBL/GenBank/DDBJ whole genome shotgun (WGS) entry which is preliminary data.</text>
</comment>